<comment type="caution">
    <text evidence="14">The sequence shown here is derived from an EMBL/GenBank/DDBJ whole genome shotgun (WGS) entry which is preliminary data.</text>
</comment>
<name>A0A835E9Z6_9POAL</name>
<evidence type="ECO:0000256" key="10">
    <source>
        <dbReference type="ARBA" id="ARBA00023136"/>
    </source>
</evidence>
<evidence type="ECO:0000256" key="7">
    <source>
        <dbReference type="ARBA" id="ARBA00023002"/>
    </source>
</evidence>
<dbReference type="GO" id="GO:0004497">
    <property type="term" value="F:monooxygenase activity"/>
    <property type="evidence" value="ECO:0007669"/>
    <property type="project" value="UniProtKB-KW"/>
</dbReference>
<dbReference type="PROSITE" id="PS00086">
    <property type="entry name" value="CYTOCHROME_P450"/>
    <property type="match status" value="1"/>
</dbReference>
<evidence type="ECO:0000256" key="2">
    <source>
        <dbReference type="ARBA" id="ARBA00010617"/>
    </source>
</evidence>
<evidence type="ECO:0000256" key="1">
    <source>
        <dbReference type="ARBA" id="ARBA00004167"/>
    </source>
</evidence>
<evidence type="ECO:0000256" key="13">
    <source>
        <dbReference type="SAM" id="MobiDB-lite"/>
    </source>
</evidence>
<dbReference type="EMBL" id="JACEFO010002273">
    <property type="protein sequence ID" value="KAF8668946.1"/>
    <property type="molecule type" value="Genomic_DNA"/>
</dbReference>
<dbReference type="GO" id="GO:0016131">
    <property type="term" value="P:brassinosteroid metabolic process"/>
    <property type="evidence" value="ECO:0007669"/>
    <property type="project" value="TreeGrafter"/>
</dbReference>
<dbReference type="GO" id="GO:0005506">
    <property type="term" value="F:iron ion binding"/>
    <property type="evidence" value="ECO:0007669"/>
    <property type="project" value="InterPro"/>
</dbReference>
<keyword evidence="3 11" id="KW-0349">Heme</keyword>
<dbReference type="Gene3D" id="1.10.630.10">
    <property type="entry name" value="Cytochrome P450"/>
    <property type="match status" value="1"/>
</dbReference>
<dbReference type="Proteomes" id="UP000636709">
    <property type="component" value="Unassembled WGS sequence"/>
</dbReference>
<keyword evidence="7 12" id="KW-0560">Oxidoreductase</keyword>
<evidence type="ECO:0000313" key="15">
    <source>
        <dbReference type="Proteomes" id="UP000636709"/>
    </source>
</evidence>
<evidence type="ECO:0000256" key="9">
    <source>
        <dbReference type="ARBA" id="ARBA00023033"/>
    </source>
</evidence>
<comment type="similarity">
    <text evidence="2 12">Belongs to the cytochrome P450 family.</text>
</comment>
<evidence type="ECO:0000256" key="4">
    <source>
        <dbReference type="ARBA" id="ARBA00022692"/>
    </source>
</evidence>
<dbReference type="PRINTS" id="PR00385">
    <property type="entry name" value="P450"/>
</dbReference>
<evidence type="ECO:0000256" key="3">
    <source>
        <dbReference type="ARBA" id="ARBA00022617"/>
    </source>
</evidence>
<keyword evidence="9 12" id="KW-0503">Monooxygenase</keyword>
<dbReference type="SUPFAM" id="SSF48264">
    <property type="entry name" value="Cytochrome P450"/>
    <property type="match status" value="1"/>
</dbReference>
<evidence type="ECO:0000256" key="6">
    <source>
        <dbReference type="ARBA" id="ARBA00022989"/>
    </source>
</evidence>
<dbReference type="PANTHER" id="PTHR24282">
    <property type="entry name" value="CYTOCHROME P450 FAMILY MEMBER"/>
    <property type="match status" value="1"/>
</dbReference>
<feature type="binding site" description="axial binding residue" evidence="11">
    <location>
        <position position="568"/>
    </location>
    <ligand>
        <name>heme</name>
        <dbReference type="ChEBI" id="CHEBI:30413"/>
    </ligand>
    <ligandPart>
        <name>Fe</name>
        <dbReference type="ChEBI" id="CHEBI:18248"/>
    </ligandPart>
</feature>
<feature type="region of interest" description="Disordered" evidence="13">
    <location>
        <begin position="28"/>
        <end position="49"/>
    </location>
</feature>
<keyword evidence="4" id="KW-0812">Transmembrane</keyword>
<keyword evidence="10" id="KW-0472">Membrane</keyword>
<evidence type="ECO:0000256" key="12">
    <source>
        <dbReference type="RuleBase" id="RU000461"/>
    </source>
</evidence>
<comment type="cofactor">
    <cofactor evidence="11">
        <name>heme</name>
        <dbReference type="ChEBI" id="CHEBI:30413"/>
    </cofactor>
</comment>
<evidence type="ECO:0000313" key="14">
    <source>
        <dbReference type="EMBL" id="KAF8668946.1"/>
    </source>
</evidence>
<feature type="compositionally biased region" description="Low complexity" evidence="13">
    <location>
        <begin position="67"/>
        <end position="80"/>
    </location>
</feature>
<organism evidence="14 15">
    <name type="scientific">Digitaria exilis</name>
    <dbReference type="NCBI Taxonomy" id="1010633"/>
    <lineage>
        <taxon>Eukaryota</taxon>
        <taxon>Viridiplantae</taxon>
        <taxon>Streptophyta</taxon>
        <taxon>Embryophyta</taxon>
        <taxon>Tracheophyta</taxon>
        <taxon>Spermatophyta</taxon>
        <taxon>Magnoliopsida</taxon>
        <taxon>Liliopsida</taxon>
        <taxon>Poales</taxon>
        <taxon>Poaceae</taxon>
        <taxon>PACMAD clade</taxon>
        <taxon>Panicoideae</taxon>
        <taxon>Panicodae</taxon>
        <taxon>Paniceae</taxon>
        <taxon>Anthephorinae</taxon>
        <taxon>Digitaria</taxon>
    </lineage>
</organism>
<dbReference type="GO" id="GO:0016705">
    <property type="term" value="F:oxidoreductase activity, acting on paired donors, with incorporation or reduction of molecular oxygen"/>
    <property type="evidence" value="ECO:0007669"/>
    <property type="project" value="InterPro"/>
</dbReference>
<evidence type="ECO:0008006" key="16">
    <source>
        <dbReference type="Google" id="ProtNLM"/>
    </source>
</evidence>
<sequence>MICSSSTGKKKLWRANCARLAATLPRPLQPPRHAFPGGTATQQARRKCAPPPPPSACCLFLPPRAGPPGHQVHSSSSVSSPPSPTRRRRAATGSKLSHHQLIMFMWWPWSWQGTALTAAAWLCLHVAVARLMEALWWRPRRLERHFARHGVRGPGYRFFFGSSLELIRLMVDASSRPAPPEAPHDVLPRVLAFYHHWRKLYGPMHLIWFGSTPRLVVSQPELIREVLLSRAEHFDRYDAHPLIRQFEGLGLSNLHGDEWARRRKILTPGFHTENLTLLVPFVGDTVQRMLEDRVFSGAGAGEVEVDVAEWYQRLPQDVMTLATFGRNYDEGSVVFRLQGEHGSYATEAHSKVFIPGYRFIPTRKNRRVWQLDREIKRLLGTFVNGLQSGDHRSGGRDHGRAGGMREFMSFMAPAMSVDEIIEESKNFFFAGKETLTSLLTWATVALAMHPEWQDRARREVVDLCGRRSLPTRDHLPRLKTVGMIINETLRLYPPAVAMIRKAKHDVDLGGCTVPAGTEIMMPIMGVHHDAEVWGTDATEFNPGRFADDRDRPRQQMAFLPFGGGGRVCIGQNLALIVAKVALALVLQRCEVRPSPAYVHAPRVLMILNPQHGAPVIFRPL</sequence>
<feature type="region of interest" description="Disordered" evidence="13">
    <location>
        <begin position="67"/>
        <end position="92"/>
    </location>
</feature>
<keyword evidence="8 11" id="KW-0408">Iron</keyword>
<evidence type="ECO:0000256" key="8">
    <source>
        <dbReference type="ARBA" id="ARBA00023004"/>
    </source>
</evidence>
<keyword evidence="5 11" id="KW-0479">Metal-binding</keyword>
<protein>
    <recommendedName>
        <fullName evidence="16">Cytochrome P450</fullName>
    </recommendedName>
</protein>
<dbReference type="InterPro" id="IPR017972">
    <property type="entry name" value="Cyt_P450_CS"/>
</dbReference>
<dbReference type="GO" id="GO:0020037">
    <property type="term" value="F:heme binding"/>
    <property type="evidence" value="ECO:0007669"/>
    <property type="project" value="InterPro"/>
</dbReference>
<dbReference type="PRINTS" id="PR00463">
    <property type="entry name" value="EP450I"/>
</dbReference>
<gene>
    <name evidence="14" type="ORF">HU200_052157</name>
</gene>
<dbReference type="InterPro" id="IPR050665">
    <property type="entry name" value="Cytochrome_P450_Monooxygen"/>
</dbReference>
<evidence type="ECO:0000256" key="5">
    <source>
        <dbReference type="ARBA" id="ARBA00022723"/>
    </source>
</evidence>
<dbReference type="InterPro" id="IPR001128">
    <property type="entry name" value="Cyt_P450"/>
</dbReference>
<accession>A0A835E9Z6</accession>
<dbReference type="GO" id="GO:0010268">
    <property type="term" value="P:brassinosteroid homeostasis"/>
    <property type="evidence" value="ECO:0007669"/>
    <property type="project" value="UniProtKB-ARBA"/>
</dbReference>
<dbReference type="Pfam" id="PF00067">
    <property type="entry name" value="p450"/>
    <property type="match status" value="1"/>
</dbReference>
<reference evidence="14" key="1">
    <citation type="submission" date="2020-07" db="EMBL/GenBank/DDBJ databases">
        <title>Genome sequence and genetic diversity analysis of an under-domesticated orphan crop, white fonio (Digitaria exilis).</title>
        <authorList>
            <person name="Bennetzen J.L."/>
            <person name="Chen S."/>
            <person name="Ma X."/>
            <person name="Wang X."/>
            <person name="Yssel A.E.J."/>
            <person name="Chaluvadi S.R."/>
            <person name="Johnson M."/>
            <person name="Gangashetty P."/>
            <person name="Hamidou F."/>
            <person name="Sanogo M.D."/>
            <person name="Zwaenepoel A."/>
            <person name="Wallace J."/>
            <person name="Van De Peer Y."/>
            <person name="Van Deynze A."/>
        </authorList>
    </citation>
    <scope>NUCLEOTIDE SEQUENCE</scope>
    <source>
        <tissue evidence="14">Leaves</tissue>
    </source>
</reference>
<dbReference type="GO" id="GO:0016020">
    <property type="term" value="C:membrane"/>
    <property type="evidence" value="ECO:0007669"/>
    <property type="project" value="UniProtKB-SubCell"/>
</dbReference>
<dbReference type="InterPro" id="IPR036396">
    <property type="entry name" value="Cyt_P450_sf"/>
</dbReference>
<dbReference type="PANTHER" id="PTHR24282:SF41">
    <property type="entry name" value="CYTOCHROME P450 734A5"/>
    <property type="match status" value="1"/>
</dbReference>
<dbReference type="OrthoDB" id="1470350at2759"/>
<keyword evidence="6" id="KW-1133">Transmembrane helix</keyword>
<proteinExistence type="inferred from homology"/>
<dbReference type="AlphaFoldDB" id="A0A835E9Z6"/>
<keyword evidence="15" id="KW-1185">Reference proteome</keyword>
<evidence type="ECO:0000256" key="11">
    <source>
        <dbReference type="PIRSR" id="PIRSR602401-1"/>
    </source>
</evidence>
<dbReference type="InterPro" id="IPR002401">
    <property type="entry name" value="Cyt_P450_E_grp-I"/>
</dbReference>
<comment type="subcellular location">
    <subcellularLocation>
        <location evidence="1">Membrane</location>
        <topology evidence="1">Single-pass membrane protein</topology>
    </subcellularLocation>
</comment>
<dbReference type="FunFam" id="1.10.630.10:FF:000029">
    <property type="entry name" value="Cytochrome P450 734A1"/>
    <property type="match status" value="1"/>
</dbReference>